<sequence length="68" mass="7840">MYPGNADRKQKENTALAQSTMNIKINAPPERKYSIRIGGYIIASHSTIQQMRISKQEYDESWPSIVQR</sequence>
<dbReference type="Gene3D" id="3.30.420.40">
    <property type="match status" value="2"/>
</dbReference>
<dbReference type="InterPro" id="IPR004000">
    <property type="entry name" value="Actin"/>
</dbReference>
<evidence type="ECO:0000313" key="1">
    <source>
        <dbReference type="EMBL" id="LAA16074.1"/>
    </source>
</evidence>
<organism evidence="1">
    <name type="scientific">Parasteatoda tepidariorum</name>
    <name type="common">Common house spider</name>
    <name type="synonym">Achaearanea tepidariorum</name>
    <dbReference type="NCBI Taxonomy" id="114398"/>
    <lineage>
        <taxon>Eukaryota</taxon>
        <taxon>Metazoa</taxon>
        <taxon>Ecdysozoa</taxon>
        <taxon>Arthropoda</taxon>
        <taxon>Chelicerata</taxon>
        <taxon>Arachnida</taxon>
        <taxon>Araneae</taxon>
        <taxon>Araneomorphae</taxon>
        <taxon>Entelegynae</taxon>
        <taxon>Araneoidea</taxon>
        <taxon>Theridiidae</taxon>
        <taxon>Parasteatoda</taxon>
    </lineage>
</organism>
<dbReference type="AlphaFoldDB" id="A0A2L2Z741"/>
<dbReference type="Pfam" id="PF00022">
    <property type="entry name" value="Actin"/>
    <property type="match status" value="1"/>
</dbReference>
<dbReference type="EMBL" id="IAAA01115768">
    <property type="protein sequence ID" value="LAA16074.1"/>
    <property type="molecule type" value="mRNA"/>
</dbReference>
<dbReference type="InterPro" id="IPR043129">
    <property type="entry name" value="ATPase_NBD"/>
</dbReference>
<protein>
    <submittedName>
        <fullName evidence="1">Protein CBG24442</fullName>
    </submittedName>
</protein>
<name>A0A2L2Z741_PARTP</name>
<accession>A0A2L2Z741</accession>
<reference evidence="1" key="1">
    <citation type="journal article" date="2016" name="Mol. Ecol. Resour.">
        <title>Evaluation of the impact of RNA preservation methods of spiders for de novo transcriptome assembly.</title>
        <authorList>
            <person name="Kono N."/>
            <person name="Nakamura H."/>
            <person name="Ito Y."/>
            <person name="Tomita M."/>
            <person name="Arakawa K."/>
        </authorList>
    </citation>
    <scope>NUCLEOTIDE SEQUENCE</scope>
    <source>
        <tissue evidence="1">Whole body</tissue>
    </source>
</reference>
<dbReference type="SUPFAM" id="SSF53067">
    <property type="entry name" value="Actin-like ATPase domain"/>
    <property type="match status" value="1"/>
</dbReference>
<proteinExistence type="evidence at transcript level"/>